<feature type="disulfide bond" evidence="15">
    <location>
        <begin position="308"/>
        <end position="323"/>
    </location>
</feature>
<dbReference type="FunFam" id="2.10.25.10:FF:000009">
    <property type="entry name" value="Low-density lipoprotein receptor isoform 1"/>
    <property type="match status" value="1"/>
</dbReference>
<keyword evidence="7 17" id="KW-0812">Transmembrane</keyword>
<keyword evidence="11 14" id="KW-1015">Disulfide bond</keyword>
<evidence type="ECO:0000256" key="6">
    <source>
        <dbReference type="ARBA" id="ARBA00022583"/>
    </source>
</evidence>
<dbReference type="InterPro" id="IPR023415">
    <property type="entry name" value="LDLR_class-A_CS"/>
</dbReference>
<evidence type="ECO:0000256" key="12">
    <source>
        <dbReference type="ARBA" id="ARBA00023170"/>
    </source>
</evidence>
<dbReference type="FunFam" id="2.120.10.30:FF:000002">
    <property type="entry name" value="low-density lipoprotein receptor isoform X1"/>
    <property type="match status" value="1"/>
</dbReference>
<dbReference type="GO" id="GO:0005576">
    <property type="term" value="C:extracellular region"/>
    <property type="evidence" value="ECO:0007669"/>
    <property type="project" value="UniProtKB-SubCell"/>
</dbReference>
<feature type="disulfide bond" evidence="15">
    <location>
        <begin position="296"/>
        <end position="314"/>
    </location>
</feature>
<dbReference type="SMART" id="SM00192">
    <property type="entry name" value="LDLa"/>
    <property type="match status" value="8"/>
</dbReference>
<evidence type="ECO:0000256" key="9">
    <source>
        <dbReference type="ARBA" id="ARBA00022989"/>
    </source>
</evidence>
<evidence type="ECO:0000313" key="21">
    <source>
        <dbReference type="Proteomes" id="UP001152888"/>
    </source>
</evidence>
<comment type="caution">
    <text evidence="14">Lacks conserved residue(s) required for the propagation of feature annotation.</text>
</comment>
<dbReference type="InterPro" id="IPR000742">
    <property type="entry name" value="EGF"/>
</dbReference>
<comment type="caution">
    <text evidence="20">The sequence shown here is derived from an EMBL/GenBank/DDBJ whole genome shotgun (WGS) entry which is preliminary data.</text>
</comment>
<dbReference type="EMBL" id="CAKOFQ010006924">
    <property type="protein sequence ID" value="CAH1982641.1"/>
    <property type="molecule type" value="Genomic_DNA"/>
</dbReference>
<dbReference type="Pfam" id="PF14670">
    <property type="entry name" value="FXa_inhibition"/>
    <property type="match status" value="2"/>
</dbReference>
<feature type="disulfide bond" evidence="15">
    <location>
        <begin position="38"/>
        <end position="50"/>
    </location>
</feature>
<evidence type="ECO:0000256" key="18">
    <source>
        <dbReference type="SAM" id="SignalP"/>
    </source>
</evidence>
<dbReference type="AlphaFoldDB" id="A0A9P0KW18"/>
<dbReference type="GO" id="GO:0043235">
    <property type="term" value="C:receptor complex"/>
    <property type="evidence" value="ECO:0007669"/>
    <property type="project" value="TreeGrafter"/>
</dbReference>
<dbReference type="PROSITE" id="PS51120">
    <property type="entry name" value="LDLRB"/>
    <property type="match status" value="4"/>
</dbReference>
<evidence type="ECO:0000259" key="19">
    <source>
        <dbReference type="PROSITE" id="PS50026"/>
    </source>
</evidence>
<keyword evidence="12" id="KW-0675">Receptor</keyword>
<keyword evidence="18" id="KW-0732">Signal</keyword>
<dbReference type="InterPro" id="IPR009030">
    <property type="entry name" value="Growth_fac_rcpt_cys_sf"/>
</dbReference>
<evidence type="ECO:0000313" key="20">
    <source>
        <dbReference type="EMBL" id="CAH1982641.1"/>
    </source>
</evidence>
<dbReference type="GO" id="GO:0042562">
    <property type="term" value="F:hormone binding"/>
    <property type="evidence" value="ECO:0007669"/>
    <property type="project" value="TreeGrafter"/>
</dbReference>
<feature type="disulfide bond" evidence="15">
    <location>
        <begin position="91"/>
        <end position="109"/>
    </location>
</feature>
<evidence type="ECO:0000256" key="5">
    <source>
        <dbReference type="ARBA" id="ARBA00022536"/>
    </source>
</evidence>
<dbReference type="InterPro" id="IPR049883">
    <property type="entry name" value="NOTCH1_EGF-like"/>
</dbReference>
<sequence length="896" mass="100758">MISRYVILVTFSTLLCFCTCVLNSNLEINTTKEAISPCTSRQFRCGDNKCIPVSFVCDNEKDCLDGSDENPKICVGGSAENRTCNADEFRCTSGKCIPQRWQCDNEKDCSDGSDEDPQSCQKKTCSLDEFTCRSKEGECVPLTWMCDDNQDCSDGSDEKSCNETCRSDEFTCKNGKCIQLRWVCDSDNDCVDNSDEENCPVNDCPPEFQCKDKFCFPKKWRCDGEYDCSDGKDEQGCPKTNPKLSFCLSNEYECADRFTCIHKNWLCDGSKDCPDGSDESLENCQNITCRVDQFQCKDRSCIPGHLHCSGHPDCPDGSDEEECGTPVQECDTKTQFDCGDGQCIPLSQVCDGKQHCPNFEDEPSDKCGVNECHNNNGGCQHKCIDTPASYYCDCHQGYKLVNHTACKDIDECDIPGSCSQICINDRGGYKCECYPGYMRDPRNVTRCKAIEGHASLLFARRREIRKISLDHHEMTSIVNETNSATALDFVFRTGMIFWSDVTDKKIYKAPIDEGNERTTVISDDITTSDGLAVDWIYNHIYWTDTGRNTIELSNFDGKMRMVLIKDDVDEPRAIALNPMEGWMFWTDWGINPKIERAGMDGSHRQTIVKYDVKWPNGLTLDLVKRRVYWVDAKLNSISSCDYNGKNRRVILYSQENLRHPFSITTFEDGVYWTDWDKGAVFRANKFTGEDVKAITATEMVQNPMVIHVYHPYRQPDGENYCQAVNGHCSHLCLPAPQINKYSPKISCACPMGLKMHDNGLTCIIDENAPTTTTISVTNSEPTTVNIDFTSETAKNTSHGSTQAGDNSDSGMIAGIAIIILVAVIGVVGGVIYFGYKHLMHRNMTSMNFDNPVYRKTTEDQFSLEKNQFLPQAKPYLSTVGEEVRALTLDYNIPSSR</sequence>
<dbReference type="InterPro" id="IPR000152">
    <property type="entry name" value="EGF-type_Asp/Asn_hydroxyl_site"/>
</dbReference>
<evidence type="ECO:0000256" key="15">
    <source>
        <dbReference type="PROSITE-ProRule" id="PRU00124"/>
    </source>
</evidence>
<keyword evidence="21" id="KW-1185">Reference proteome</keyword>
<dbReference type="Pfam" id="PF00057">
    <property type="entry name" value="Ldl_recept_a"/>
    <property type="match status" value="8"/>
</dbReference>
<feature type="repeat" description="LDL-receptor class B" evidence="16">
    <location>
        <begin position="494"/>
        <end position="537"/>
    </location>
</feature>
<feature type="disulfide bond" evidence="14">
    <location>
        <begin position="412"/>
        <end position="422"/>
    </location>
</feature>
<keyword evidence="6" id="KW-0254">Endocytosis</keyword>
<dbReference type="FunFam" id="4.10.400.10:FF:000015">
    <property type="entry name" value="Low-density lipoprotein receptor-related protein 1"/>
    <property type="match status" value="1"/>
</dbReference>
<dbReference type="SMART" id="SM00181">
    <property type="entry name" value="EGF"/>
    <property type="match status" value="4"/>
</dbReference>
<keyword evidence="3" id="KW-1003">Cell membrane</keyword>
<feature type="disulfide bond" evidence="15">
    <location>
        <begin position="184"/>
        <end position="199"/>
    </location>
</feature>
<feature type="disulfide bond" evidence="15">
    <location>
        <begin position="172"/>
        <end position="190"/>
    </location>
</feature>
<keyword evidence="5 14" id="KW-0245">EGF-like domain</keyword>
<gene>
    <name evidence="20" type="ORF">ACAOBT_LOCUS15127</name>
</gene>
<dbReference type="PROSITE" id="PS50026">
    <property type="entry name" value="EGF_3"/>
    <property type="match status" value="1"/>
</dbReference>
<feature type="disulfide bond" evidence="15">
    <location>
        <begin position="146"/>
        <end position="161"/>
    </location>
</feature>
<dbReference type="Pfam" id="PF00058">
    <property type="entry name" value="Ldl_recept_b"/>
    <property type="match status" value="4"/>
</dbReference>
<dbReference type="FunFam" id="4.10.400.10:FF:000113">
    <property type="entry name" value="Low-density lipoprotein receptor-related protein 8"/>
    <property type="match status" value="1"/>
</dbReference>
<dbReference type="PROSITE" id="PS00010">
    <property type="entry name" value="ASX_HYDROXYL"/>
    <property type="match status" value="2"/>
</dbReference>
<feature type="disulfide bond" evidence="15">
    <location>
        <begin position="222"/>
        <end position="237"/>
    </location>
</feature>
<dbReference type="SUPFAM" id="SSF63825">
    <property type="entry name" value="YWTD domain"/>
    <property type="match status" value="1"/>
</dbReference>
<feature type="disulfide bond" evidence="15">
    <location>
        <begin position="84"/>
        <end position="96"/>
    </location>
</feature>
<evidence type="ECO:0000256" key="10">
    <source>
        <dbReference type="ARBA" id="ARBA00023136"/>
    </source>
</evidence>
<comment type="subcellular location">
    <subcellularLocation>
        <location evidence="1">Cell membrane</location>
        <topology evidence="1">Single-pass type I membrane protein</topology>
    </subcellularLocation>
    <subcellularLocation>
        <location evidence="2">Secreted</location>
    </subcellularLocation>
</comment>
<organism evidence="20 21">
    <name type="scientific">Acanthoscelides obtectus</name>
    <name type="common">Bean weevil</name>
    <name type="synonym">Bruchus obtectus</name>
    <dbReference type="NCBI Taxonomy" id="200917"/>
    <lineage>
        <taxon>Eukaryota</taxon>
        <taxon>Metazoa</taxon>
        <taxon>Ecdysozoa</taxon>
        <taxon>Arthropoda</taxon>
        <taxon>Hexapoda</taxon>
        <taxon>Insecta</taxon>
        <taxon>Pterygota</taxon>
        <taxon>Neoptera</taxon>
        <taxon>Endopterygota</taxon>
        <taxon>Coleoptera</taxon>
        <taxon>Polyphaga</taxon>
        <taxon>Cucujiformia</taxon>
        <taxon>Chrysomeloidea</taxon>
        <taxon>Chrysomelidae</taxon>
        <taxon>Bruchinae</taxon>
        <taxon>Bruchini</taxon>
        <taxon>Acanthoscelides</taxon>
    </lineage>
</organism>
<feature type="signal peptide" evidence="18">
    <location>
        <begin position="1"/>
        <end position="23"/>
    </location>
</feature>
<dbReference type="InterPro" id="IPR001881">
    <property type="entry name" value="EGF-like_Ca-bd_dom"/>
</dbReference>
<feature type="disulfide bond" evidence="15">
    <location>
        <begin position="289"/>
        <end position="301"/>
    </location>
</feature>
<dbReference type="InterPro" id="IPR000033">
    <property type="entry name" value="LDLR_classB_rpt"/>
</dbReference>
<evidence type="ECO:0000256" key="13">
    <source>
        <dbReference type="ARBA" id="ARBA00023180"/>
    </source>
</evidence>
<evidence type="ECO:0000256" key="4">
    <source>
        <dbReference type="ARBA" id="ARBA00022525"/>
    </source>
</evidence>
<dbReference type="InterPro" id="IPR018097">
    <property type="entry name" value="EGF_Ca-bd_CS"/>
</dbReference>
<dbReference type="PANTHER" id="PTHR22722:SF14">
    <property type="entry name" value="MEGALIN, ISOFORM A"/>
    <property type="match status" value="1"/>
</dbReference>
<keyword evidence="13" id="KW-0325">Glycoprotein</keyword>
<dbReference type="Gene3D" id="2.10.25.10">
    <property type="entry name" value="Laminin"/>
    <property type="match status" value="3"/>
</dbReference>
<feature type="repeat" description="LDL-receptor class B" evidence="16">
    <location>
        <begin position="581"/>
        <end position="624"/>
    </location>
</feature>
<dbReference type="CDD" id="cd00054">
    <property type="entry name" value="EGF_CA"/>
    <property type="match status" value="1"/>
</dbReference>
<dbReference type="PRINTS" id="PR00261">
    <property type="entry name" value="LDLRECEPTOR"/>
</dbReference>
<dbReference type="CDD" id="cd00112">
    <property type="entry name" value="LDLa"/>
    <property type="match status" value="8"/>
</dbReference>
<keyword evidence="9 17" id="KW-1133">Transmembrane helix</keyword>
<dbReference type="Gene3D" id="2.120.10.30">
    <property type="entry name" value="TolB, C-terminal domain"/>
    <property type="match status" value="1"/>
</dbReference>
<feature type="repeat" description="LDL-receptor class B" evidence="16">
    <location>
        <begin position="625"/>
        <end position="669"/>
    </location>
</feature>
<dbReference type="SMART" id="SM00179">
    <property type="entry name" value="EGF_CA"/>
    <property type="match status" value="2"/>
</dbReference>
<evidence type="ECO:0000256" key="17">
    <source>
        <dbReference type="SAM" id="Phobius"/>
    </source>
</evidence>
<dbReference type="PROSITE" id="PS50068">
    <property type="entry name" value="LDLRA_2"/>
    <property type="match status" value="8"/>
</dbReference>
<evidence type="ECO:0000256" key="14">
    <source>
        <dbReference type="PROSITE-ProRule" id="PRU00076"/>
    </source>
</evidence>
<accession>A0A9P0KW18</accession>
<feature type="disulfide bond" evidence="15">
    <location>
        <begin position="338"/>
        <end position="356"/>
    </location>
</feature>
<dbReference type="PROSITE" id="PS01187">
    <property type="entry name" value="EGF_CA"/>
    <property type="match status" value="1"/>
</dbReference>
<feature type="disulfide bond" evidence="15">
    <location>
        <begin position="210"/>
        <end position="228"/>
    </location>
</feature>
<evidence type="ECO:0000256" key="16">
    <source>
        <dbReference type="PROSITE-ProRule" id="PRU00461"/>
    </source>
</evidence>
<name>A0A9P0KW18_ACAOB</name>
<feature type="repeat" description="LDL-receptor class B" evidence="16">
    <location>
        <begin position="538"/>
        <end position="580"/>
    </location>
</feature>
<dbReference type="SUPFAM" id="SSF57184">
    <property type="entry name" value="Growth factor receptor domain"/>
    <property type="match status" value="1"/>
</dbReference>
<dbReference type="PANTHER" id="PTHR22722">
    <property type="entry name" value="LOW-DENSITY LIPOPROTEIN RECEPTOR-RELATED PROTEIN 2-RELATED"/>
    <property type="match status" value="1"/>
</dbReference>
<dbReference type="InterPro" id="IPR011042">
    <property type="entry name" value="6-blade_b-propeller_TolB-like"/>
</dbReference>
<reference evidence="20" key="1">
    <citation type="submission" date="2022-03" db="EMBL/GenBank/DDBJ databases">
        <authorList>
            <person name="Sayadi A."/>
        </authorList>
    </citation>
    <scope>NUCLEOTIDE SEQUENCE</scope>
</reference>
<keyword evidence="8" id="KW-0677">Repeat</keyword>
<dbReference type="GO" id="GO:0006898">
    <property type="term" value="P:receptor-mediated endocytosis"/>
    <property type="evidence" value="ECO:0007669"/>
    <property type="project" value="TreeGrafter"/>
</dbReference>
<evidence type="ECO:0000256" key="1">
    <source>
        <dbReference type="ARBA" id="ARBA00004251"/>
    </source>
</evidence>
<feature type="transmembrane region" description="Helical" evidence="17">
    <location>
        <begin position="811"/>
        <end position="835"/>
    </location>
</feature>
<dbReference type="Proteomes" id="UP001152888">
    <property type="component" value="Unassembled WGS sequence"/>
</dbReference>
<dbReference type="SUPFAM" id="SSF57424">
    <property type="entry name" value="LDL receptor-like module"/>
    <property type="match status" value="8"/>
</dbReference>
<evidence type="ECO:0000256" key="2">
    <source>
        <dbReference type="ARBA" id="ARBA00004613"/>
    </source>
</evidence>
<dbReference type="GO" id="GO:0016324">
    <property type="term" value="C:apical plasma membrane"/>
    <property type="evidence" value="ECO:0007669"/>
    <property type="project" value="TreeGrafter"/>
</dbReference>
<evidence type="ECO:0000256" key="11">
    <source>
        <dbReference type="ARBA" id="ARBA00023157"/>
    </source>
</evidence>
<evidence type="ECO:0000256" key="7">
    <source>
        <dbReference type="ARBA" id="ARBA00022692"/>
    </source>
</evidence>
<dbReference type="FunFam" id="4.10.400.10:FF:000030">
    <property type="entry name" value="Sortilin related receptor 1"/>
    <property type="match status" value="1"/>
</dbReference>
<keyword evidence="10 17" id="KW-0472">Membrane</keyword>
<feature type="domain" description="EGF-like" evidence="19">
    <location>
        <begin position="408"/>
        <end position="448"/>
    </location>
</feature>
<dbReference type="FunFam" id="4.10.400.10:FF:000105">
    <property type="entry name" value="Lipophorin receptor 1, isoform K"/>
    <property type="match status" value="1"/>
</dbReference>
<dbReference type="GO" id="GO:0005509">
    <property type="term" value="F:calcium ion binding"/>
    <property type="evidence" value="ECO:0007669"/>
    <property type="project" value="InterPro"/>
</dbReference>
<dbReference type="InterPro" id="IPR036055">
    <property type="entry name" value="LDL_receptor-like_sf"/>
</dbReference>
<dbReference type="Gene3D" id="4.10.400.10">
    <property type="entry name" value="Low-density Lipoprotein Receptor"/>
    <property type="match status" value="8"/>
</dbReference>
<dbReference type="FunFam" id="4.10.400.10:FF:000011">
    <property type="entry name" value="Low-density lipoprotein receptor-related protein 1"/>
    <property type="match status" value="1"/>
</dbReference>
<evidence type="ECO:0000256" key="8">
    <source>
        <dbReference type="ARBA" id="ARBA00022737"/>
    </source>
</evidence>
<proteinExistence type="predicted"/>
<dbReference type="InterPro" id="IPR002172">
    <property type="entry name" value="LDrepeatLR_classA_rpt"/>
</dbReference>
<dbReference type="SMART" id="SM00135">
    <property type="entry name" value="LY"/>
    <property type="match status" value="5"/>
</dbReference>
<dbReference type="Pfam" id="PF07645">
    <property type="entry name" value="EGF_CA"/>
    <property type="match status" value="1"/>
</dbReference>
<feature type="chain" id="PRO_5040182484" description="EGF-like domain-containing protein" evidence="18">
    <location>
        <begin position="24"/>
        <end position="896"/>
    </location>
</feature>
<evidence type="ECO:0000256" key="3">
    <source>
        <dbReference type="ARBA" id="ARBA00022475"/>
    </source>
</evidence>
<keyword evidence="4" id="KW-0964">Secreted</keyword>
<feature type="disulfide bond" evidence="15">
    <location>
        <begin position="45"/>
        <end position="63"/>
    </location>
</feature>
<dbReference type="OrthoDB" id="664115at2759"/>
<feature type="disulfide bond" evidence="15">
    <location>
        <begin position="165"/>
        <end position="177"/>
    </location>
</feature>
<dbReference type="PROSITE" id="PS01209">
    <property type="entry name" value="LDLRA_1"/>
    <property type="match status" value="3"/>
</dbReference>
<protein>
    <recommendedName>
        <fullName evidence="19">EGF-like domain-containing protein</fullName>
    </recommendedName>
</protein>
<dbReference type="InterPro" id="IPR051221">
    <property type="entry name" value="LDLR-related"/>
</dbReference>